<sequence>MGVISEHIEERDAQGRPDSDGSTEQASTATSAEERLTSELDPFLQQYVTEEYQADAATVDQILTGLIAVGNLL</sequence>
<dbReference type="KEGG" id="vg:5177000"/>
<dbReference type="OrthoDB" id="27721at10239"/>
<evidence type="ECO:0000256" key="1">
    <source>
        <dbReference type="SAM" id="MobiDB-lite"/>
    </source>
</evidence>
<proteinExistence type="predicted"/>
<organism evidence="2 3">
    <name type="scientific">Haloarcula hispanica SH1 virus</name>
    <dbReference type="NCBI Taxonomy" id="326574"/>
    <lineage>
        <taxon>Viruses</taxon>
        <taxon>Singelaviria</taxon>
        <taxon>Helvetiavirae</taxon>
        <taxon>Dividoviricota</taxon>
        <taxon>Laserviricetes</taxon>
        <taxon>Halopanivirales</taxon>
        <taxon>Sphaerolipoviridae</taxon>
        <taxon>Alphasphaerolipovirus</taxon>
        <taxon>Alphasphaerolipovirus serpentinense</taxon>
    </lineage>
</organism>
<evidence type="ECO:0000313" key="2">
    <source>
        <dbReference type="EMBL" id="AAY24952.1"/>
    </source>
</evidence>
<accession>Q4KPG1</accession>
<dbReference type="EMBL" id="AY950802">
    <property type="protein sequence ID" value="AAY24952.1"/>
    <property type="molecule type" value="Genomic_DNA"/>
</dbReference>
<feature type="compositionally biased region" description="Polar residues" evidence="1">
    <location>
        <begin position="20"/>
        <end position="31"/>
    </location>
</feature>
<dbReference type="RefSeq" id="YP_271883.1">
    <property type="nucleotide sequence ID" value="NC_007217.1"/>
</dbReference>
<dbReference type="Proteomes" id="UP000001469">
    <property type="component" value="Segment"/>
</dbReference>
<feature type="region of interest" description="Disordered" evidence="1">
    <location>
        <begin position="1"/>
        <end position="38"/>
    </location>
</feature>
<protein>
    <submittedName>
        <fullName evidence="2">ORF 26</fullName>
    </submittedName>
</protein>
<dbReference type="GeneID" id="5177000"/>
<keyword evidence="3" id="KW-1185">Reference proteome</keyword>
<feature type="compositionally biased region" description="Basic and acidic residues" evidence="1">
    <location>
        <begin position="1"/>
        <end position="19"/>
    </location>
</feature>
<evidence type="ECO:0000313" key="3">
    <source>
        <dbReference type="Proteomes" id="UP000001469"/>
    </source>
</evidence>
<reference evidence="2 3" key="1">
    <citation type="journal article" date="2005" name="J. Virol.">
        <title>Constituents of SH1, a novel lipid-containing virus infecting the halophilic euryarchaeon Haloarcula hispanica.</title>
        <authorList>
            <person name="Bamford D.H."/>
            <person name="Ravantti J.J."/>
            <person name="Ronnholm G."/>
            <person name="Laurinavicius S."/>
            <person name="Kukkaro P."/>
            <person name="Dyall-Smith M."/>
            <person name="Somerharju P."/>
            <person name="Kalkkinen N."/>
            <person name="Bamford J.K."/>
        </authorList>
    </citation>
    <scope>NUCLEOTIDE SEQUENCE</scope>
</reference>
<name>Q4KPG1_9VIRU</name>